<dbReference type="EMBL" id="ML179041">
    <property type="protein sequence ID" value="THV06690.1"/>
    <property type="molecule type" value="Genomic_DNA"/>
</dbReference>
<proteinExistence type="predicted"/>
<sequence length="850" mass="92519">MFDENVNPLPTRLRMPSNSTLMGSGTTPRSVSDQQSRRSSSTTLKKENLKKDFSTLTARLALEEQDNRQLRDLLEIRRKELAVANARADRAEDDLVQVTSRFMAANQERLNALREITHLKGQLELYKAWLNAAKAEIHRGQAFINQINKSREEAEKSAASYKSAKRKLSQDLLAREWKDEGIKQGFLQGMERARAEVEAFEALREENSEPPVIPPRYERDSGVTEDDTYTFQDDETQTSRRQSYHTDFTTITRPETPTNVDTAPPPPPPSHIPYPPPDPHNEEPYPIPIPPPGTHHLDSGDIRPVAIHNIPSSPRHPPVHIPLDGFIPVADTASNITLPPQHELAPPPPITSPSPSFVPLGDTKFVPPPGMMYTPNMTTGYRPAHASSPESNSTTFSEFEMINNAPARYSPQMSVIHEASERNSPIPSANGGHDLHRNTSLRSSKSSRHSPAPQSQAGPRPPSRQDDHRSHHSQSPVAQRSLNRRPSIAASTSSRHGKASDIYGIYTRPTSSHGSSGGRNTPAMGGAPGAGYAPNPYEDRFGTRTPKARAQDLPEAARRPTPLDDTSFLTKTPKARPEDLPDDTDEDDFNRHREPPHVVIPRQPDSGTSPTMHRSSPGIYTGPYLNPHRPSSVQPSPSWHSENSANIGVDVESPTPPRKDAQQFEENPREFREFLGPSDAERAPLPMMMSPSQSNHTQLYSQPSNTLHSVPAPGTPIFTPGGGIFIPTGPPSPSPGVGGGSNLRPSSPRPPSPSGPRNMPGGYMDPLAGGLDESQPPVIPDPTILRKAQESDTESDGVLSSAVQSAFTTSPITSNVARQLPPSAPAASTRGKGRGGAAATAGRGGKKKKR</sequence>
<feature type="coiled-coil region" evidence="1">
    <location>
        <begin position="144"/>
        <end position="171"/>
    </location>
</feature>
<organism evidence="3 4">
    <name type="scientific">Dendrothele bispora (strain CBS 962.96)</name>
    <dbReference type="NCBI Taxonomy" id="1314807"/>
    <lineage>
        <taxon>Eukaryota</taxon>
        <taxon>Fungi</taxon>
        <taxon>Dikarya</taxon>
        <taxon>Basidiomycota</taxon>
        <taxon>Agaricomycotina</taxon>
        <taxon>Agaricomycetes</taxon>
        <taxon>Agaricomycetidae</taxon>
        <taxon>Agaricales</taxon>
        <taxon>Agaricales incertae sedis</taxon>
        <taxon>Dendrothele</taxon>
    </lineage>
</organism>
<feature type="compositionally biased region" description="Polar residues" evidence="2">
    <location>
        <begin position="801"/>
        <end position="817"/>
    </location>
</feature>
<feature type="compositionally biased region" description="Polar residues" evidence="2">
    <location>
        <begin position="629"/>
        <end position="646"/>
    </location>
</feature>
<feature type="compositionally biased region" description="Basic and acidic residues" evidence="2">
    <location>
        <begin position="549"/>
        <end position="562"/>
    </location>
</feature>
<feature type="compositionally biased region" description="Polar residues" evidence="2">
    <location>
        <begin position="239"/>
        <end position="256"/>
    </location>
</feature>
<feature type="region of interest" description="Disordered" evidence="2">
    <location>
        <begin position="1"/>
        <end position="48"/>
    </location>
</feature>
<gene>
    <name evidence="3" type="ORF">K435DRAFT_451385</name>
</gene>
<feature type="compositionally biased region" description="Polar residues" evidence="2">
    <location>
        <begin position="690"/>
        <end position="708"/>
    </location>
</feature>
<feature type="compositionally biased region" description="Low complexity" evidence="2">
    <location>
        <begin position="440"/>
        <end position="455"/>
    </location>
</feature>
<feature type="compositionally biased region" description="Acidic residues" evidence="2">
    <location>
        <begin position="223"/>
        <end position="236"/>
    </location>
</feature>
<feature type="region of interest" description="Disordered" evidence="2">
    <location>
        <begin position="204"/>
        <end position="297"/>
    </location>
</feature>
<evidence type="ECO:0000256" key="2">
    <source>
        <dbReference type="SAM" id="MobiDB-lite"/>
    </source>
</evidence>
<protein>
    <submittedName>
        <fullName evidence="3">Uncharacterized protein</fullName>
    </submittedName>
</protein>
<reference evidence="3 4" key="1">
    <citation type="journal article" date="2019" name="Nat. Ecol. Evol.">
        <title>Megaphylogeny resolves global patterns of mushroom evolution.</title>
        <authorList>
            <person name="Varga T."/>
            <person name="Krizsan K."/>
            <person name="Foldi C."/>
            <person name="Dima B."/>
            <person name="Sanchez-Garcia M."/>
            <person name="Sanchez-Ramirez S."/>
            <person name="Szollosi G.J."/>
            <person name="Szarkandi J.G."/>
            <person name="Papp V."/>
            <person name="Albert L."/>
            <person name="Andreopoulos W."/>
            <person name="Angelini C."/>
            <person name="Antonin V."/>
            <person name="Barry K.W."/>
            <person name="Bougher N.L."/>
            <person name="Buchanan P."/>
            <person name="Buyck B."/>
            <person name="Bense V."/>
            <person name="Catcheside P."/>
            <person name="Chovatia M."/>
            <person name="Cooper J."/>
            <person name="Damon W."/>
            <person name="Desjardin D."/>
            <person name="Finy P."/>
            <person name="Geml J."/>
            <person name="Haridas S."/>
            <person name="Hughes K."/>
            <person name="Justo A."/>
            <person name="Karasinski D."/>
            <person name="Kautmanova I."/>
            <person name="Kiss B."/>
            <person name="Kocsube S."/>
            <person name="Kotiranta H."/>
            <person name="LaButti K.M."/>
            <person name="Lechner B.E."/>
            <person name="Liimatainen K."/>
            <person name="Lipzen A."/>
            <person name="Lukacs Z."/>
            <person name="Mihaltcheva S."/>
            <person name="Morgado L.N."/>
            <person name="Niskanen T."/>
            <person name="Noordeloos M.E."/>
            <person name="Ohm R.A."/>
            <person name="Ortiz-Santana B."/>
            <person name="Ovrebo C."/>
            <person name="Racz N."/>
            <person name="Riley R."/>
            <person name="Savchenko A."/>
            <person name="Shiryaev A."/>
            <person name="Soop K."/>
            <person name="Spirin V."/>
            <person name="Szebenyi C."/>
            <person name="Tomsovsky M."/>
            <person name="Tulloss R.E."/>
            <person name="Uehling J."/>
            <person name="Grigoriev I.V."/>
            <person name="Vagvolgyi C."/>
            <person name="Papp T."/>
            <person name="Martin F.M."/>
            <person name="Miettinen O."/>
            <person name="Hibbett D.S."/>
            <person name="Nagy L.G."/>
        </authorList>
    </citation>
    <scope>NUCLEOTIDE SEQUENCE [LARGE SCALE GENOMIC DNA]</scope>
    <source>
        <strain evidence="3 4">CBS 962.96</strain>
    </source>
</reference>
<accession>A0A4S8MTZ2</accession>
<feature type="compositionally biased region" description="Low complexity" evidence="2">
    <location>
        <begin position="522"/>
        <end position="536"/>
    </location>
</feature>
<feature type="compositionally biased region" description="Polar residues" evidence="2">
    <location>
        <begin position="16"/>
        <end position="28"/>
    </location>
</feature>
<name>A0A4S8MTZ2_DENBC</name>
<feature type="compositionally biased region" description="Pro residues" evidence="2">
    <location>
        <begin position="263"/>
        <end position="278"/>
    </location>
</feature>
<feature type="compositionally biased region" description="Polar residues" evidence="2">
    <location>
        <begin position="605"/>
        <end position="614"/>
    </location>
</feature>
<keyword evidence="4" id="KW-1185">Reference proteome</keyword>
<feature type="compositionally biased region" description="Basic and acidic residues" evidence="2">
    <location>
        <begin position="657"/>
        <end position="673"/>
    </location>
</feature>
<dbReference type="Proteomes" id="UP000297245">
    <property type="component" value="Unassembled WGS sequence"/>
</dbReference>
<evidence type="ECO:0000313" key="3">
    <source>
        <dbReference type="EMBL" id="THV06690.1"/>
    </source>
</evidence>
<feature type="region of interest" description="Disordered" evidence="2">
    <location>
        <begin position="419"/>
        <end position="850"/>
    </location>
</feature>
<dbReference type="OrthoDB" id="3008370at2759"/>
<dbReference type="AlphaFoldDB" id="A0A4S8MTZ2"/>
<feature type="compositionally biased region" description="Low complexity" evidence="2">
    <location>
        <begin position="29"/>
        <end position="41"/>
    </location>
</feature>
<evidence type="ECO:0000313" key="4">
    <source>
        <dbReference type="Proteomes" id="UP000297245"/>
    </source>
</evidence>
<evidence type="ECO:0000256" key="1">
    <source>
        <dbReference type="SAM" id="Coils"/>
    </source>
</evidence>
<keyword evidence="1" id="KW-0175">Coiled coil</keyword>